<name>A0AAV2I5G1_LYMST</name>
<proteinExistence type="predicted"/>
<evidence type="ECO:0000313" key="3">
    <source>
        <dbReference type="Proteomes" id="UP001497497"/>
    </source>
</evidence>
<evidence type="ECO:0000259" key="1">
    <source>
        <dbReference type="Pfam" id="PF01431"/>
    </source>
</evidence>
<feature type="non-terminal residue" evidence="2">
    <location>
        <position position="90"/>
    </location>
</feature>
<dbReference type="AlphaFoldDB" id="A0AAV2I5G1"/>
<dbReference type="PROSITE" id="PS51885">
    <property type="entry name" value="NEPRILYSIN"/>
    <property type="match status" value="1"/>
</dbReference>
<accession>A0AAV2I5G1</accession>
<dbReference type="GO" id="GO:0016485">
    <property type="term" value="P:protein processing"/>
    <property type="evidence" value="ECO:0007669"/>
    <property type="project" value="TreeGrafter"/>
</dbReference>
<dbReference type="GO" id="GO:0004222">
    <property type="term" value="F:metalloendopeptidase activity"/>
    <property type="evidence" value="ECO:0007669"/>
    <property type="project" value="InterPro"/>
</dbReference>
<dbReference type="GO" id="GO:0005886">
    <property type="term" value="C:plasma membrane"/>
    <property type="evidence" value="ECO:0007669"/>
    <property type="project" value="TreeGrafter"/>
</dbReference>
<dbReference type="InterPro" id="IPR024079">
    <property type="entry name" value="MetalloPept_cat_dom_sf"/>
</dbReference>
<protein>
    <recommendedName>
        <fullName evidence="1">Peptidase M13 C-terminal domain-containing protein</fullName>
    </recommendedName>
</protein>
<feature type="domain" description="Peptidase M13 C-terminal" evidence="1">
    <location>
        <begin position="2"/>
        <end position="90"/>
    </location>
</feature>
<dbReference type="EMBL" id="CAXITT010000416">
    <property type="protein sequence ID" value="CAL1541136.1"/>
    <property type="molecule type" value="Genomic_DNA"/>
</dbReference>
<dbReference type="Pfam" id="PF01431">
    <property type="entry name" value="Peptidase_M13"/>
    <property type="match status" value="1"/>
</dbReference>
<gene>
    <name evidence="2" type="ORF">GSLYS_00014778001</name>
</gene>
<evidence type="ECO:0000313" key="2">
    <source>
        <dbReference type="EMBL" id="CAL1541136.1"/>
    </source>
</evidence>
<dbReference type="PRINTS" id="PR00786">
    <property type="entry name" value="NEPRILYSIN"/>
</dbReference>
<dbReference type="SUPFAM" id="SSF55486">
    <property type="entry name" value="Metalloproteases ('zincins'), catalytic domain"/>
    <property type="match status" value="1"/>
</dbReference>
<dbReference type="InterPro" id="IPR018497">
    <property type="entry name" value="Peptidase_M13_C"/>
</dbReference>
<comment type="caution">
    <text evidence="2">The sequence shown here is derived from an EMBL/GenBank/DDBJ whole genome shotgun (WGS) entry which is preliminary data.</text>
</comment>
<dbReference type="PANTHER" id="PTHR11733">
    <property type="entry name" value="ZINC METALLOPROTEASE FAMILY M13 NEPRILYSIN-RELATED"/>
    <property type="match status" value="1"/>
</dbReference>
<dbReference type="InterPro" id="IPR000718">
    <property type="entry name" value="Peptidase_M13"/>
</dbReference>
<dbReference type="Gene3D" id="3.40.390.10">
    <property type="entry name" value="Collagenase (Catalytic Domain)"/>
    <property type="match status" value="1"/>
</dbReference>
<reference evidence="2 3" key="1">
    <citation type="submission" date="2024-04" db="EMBL/GenBank/DDBJ databases">
        <authorList>
            <consortium name="Genoscope - CEA"/>
            <person name="William W."/>
        </authorList>
    </citation>
    <scope>NUCLEOTIDE SEQUENCE [LARGE SCALE GENOMIC DNA]</scope>
</reference>
<sequence length="90" mass="10234">MQYGGFGATFGHEIMHAFDNRHIFYDANYELEPSWNSAVNDTYMEGVSCLVDMYSTFVNLLVLILKANGYANVNEDVCDNEGLKLTYKAY</sequence>
<organism evidence="2 3">
    <name type="scientific">Lymnaea stagnalis</name>
    <name type="common">Great pond snail</name>
    <name type="synonym">Helix stagnalis</name>
    <dbReference type="NCBI Taxonomy" id="6523"/>
    <lineage>
        <taxon>Eukaryota</taxon>
        <taxon>Metazoa</taxon>
        <taxon>Spiralia</taxon>
        <taxon>Lophotrochozoa</taxon>
        <taxon>Mollusca</taxon>
        <taxon>Gastropoda</taxon>
        <taxon>Heterobranchia</taxon>
        <taxon>Euthyneura</taxon>
        <taxon>Panpulmonata</taxon>
        <taxon>Hygrophila</taxon>
        <taxon>Lymnaeoidea</taxon>
        <taxon>Lymnaeidae</taxon>
        <taxon>Lymnaea</taxon>
    </lineage>
</organism>
<dbReference type="PANTHER" id="PTHR11733:SF133">
    <property type="entry name" value="PHOSPHATE-REGULATING NEUTRAL ENDOPEPTIDASE PHEX"/>
    <property type="match status" value="1"/>
</dbReference>
<dbReference type="Proteomes" id="UP001497497">
    <property type="component" value="Unassembled WGS sequence"/>
</dbReference>
<keyword evidence="3" id="KW-1185">Reference proteome</keyword>